<evidence type="ECO:0000256" key="11">
    <source>
        <dbReference type="NCBIfam" id="TIGR00560"/>
    </source>
</evidence>
<dbReference type="InterPro" id="IPR000462">
    <property type="entry name" value="CDP-OH_P_trans"/>
</dbReference>
<feature type="transmembrane region" description="Helical" evidence="13">
    <location>
        <begin position="163"/>
        <end position="182"/>
    </location>
</feature>
<dbReference type="Gene3D" id="3.90.950.20">
    <property type="entry name" value="CinA-like"/>
    <property type="match status" value="1"/>
</dbReference>
<keyword evidence="7" id="KW-0443">Lipid metabolism</keyword>
<dbReference type="InterPro" id="IPR043130">
    <property type="entry name" value="CDP-OH_PTrfase_TM_dom"/>
</dbReference>
<keyword evidence="6 13" id="KW-1133">Transmembrane helix</keyword>
<feature type="transmembrane region" description="Helical" evidence="13">
    <location>
        <begin position="83"/>
        <end position="106"/>
    </location>
</feature>
<evidence type="ECO:0000256" key="6">
    <source>
        <dbReference type="ARBA" id="ARBA00022989"/>
    </source>
</evidence>
<reference evidence="16" key="1">
    <citation type="submission" date="2018-11" db="EMBL/GenBank/DDBJ databases">
        <title>Comparative genomics of Parolsenella catena and Libanicoccus massiliensis: Reclassification of Libanicoccus massiliensis as Parolsenella massiliensis comb. nov.</title>
        <authorList>
            <person name="Sakamoto M."/>
            <person name="Ikeyama N."/>
            <person name="Murakami T."/>
            <person name="Mori H."/>
            <person name="Yuki M."/>
            <person name="Ohkuma M."/>
        </authorList>
    </citation>
    <scope>NUCLEOTIDE SEQUENCE [LARGE SCALE GENOMIC DNA]</scope>
    <source>
        <strain evidence="16">JCM 31932</strain>
    </source>
</reference>
<dbReference type="SUPFAM" id="SSF142433">
    <property type="entry name" value="CinA-like"/>
    <property type="match status" value="1"/>
</dbReference>
<feature type="transmembrane region" description="Helical" evidence="13">
    <location>
        <begin position="27"/>
        <end position="54"/>
    </location>
</feature>
<keyword evidence="9" id="KW-0594">Phospholipid biosynthesis</keyword>
<dbReference type="UniPathway" id="UPA00085"/>
<dbReference type="NCBIfam" id="TIGR00560">
    <property type="entry name" value="pgsA"/>
    <property type="match status" value="1"/>
</dbReference>
<comment type="similarity">
    <text evidence="2 12">Belongs to the CDP-alcohol phosphatidyltransferase class-I family.</text>
</comment>
<keyword evidence="8 13" id="KW-0472">Membrane</keyword>
<evidence type="ECO:0000256" key="4">
    <source>
        <dbReference type="ARBA" id="ARBA00022679"/>
    </source>
</evidence>
<gene>
    <name evidence="15" type="ORF">Pcatena_07710</name>
</gene>
<evidence type="ECO:0000256" key="5">
    <source>
        <dbReference type="ARBA" id="ARBA00022692"/>
    </source>
</evidence>
<dbReference type="Pfam" id="PF02464">
    <property type="entry name" value="CinA"/>
    <property type="match status" value="1"/>
</dbReference>
<protein>
    <recommendedName>
        <fullName evidence="11">CDP-diacylglycerol--glycerol-3-phosphate 3-phosphatidyltransferase</fullName>
        <ecNumber evidence="11">2.7.8.5</ecNumber>
    </recommendedName>
</protein>
<dbReference type="GO" id="GO:0016020">
    <property type="term" value="C:membrane"/>
    <property type="evidence" value="ECO:0007669"/>
    <property type="project" value="UniProtKB-SubCell"/>
</dbReference>
<dbReference type="Pfam" id="PF01066">
    <property type="entry name" value="CDP-OH_P_transf"/>
    <property type="match status" value="1"/>
</dbReference>
<feature type="transmembrane region" description="Helical" evidence="13">
    <location>
        <begin position="112"/>
        <end position="132"/>
    </location>
</feature>
<dbReference type="PANTHER" id="PTHR14269">
    <property type="entry name" value="CDP-DIACYLGLYCEROL--GLYCEROL-3-PHOSPHATE 3-PHOSPHATIDYLTRANSFERASE-RELATED"/>
    <property type="match status" value="1"/>
</dbReference>
<evidence type="ECO:0000256" key="10">
    <source>
        <dbReference type="ARBA" id="ARBA00023264"/>
    </source>
</evidence>
<dbReference type="GO" id="GO:0008444">
    <property type="term" value="F:CDP-diacylglycerol-glycerol-3-phosphate 3-phosphatidyltransferase activity"/>
    <property type="evidence" value="ECO:0007669"/>
    <property type="project" value="UniProtKB-UniRule"/>
</dbReference>
<evidence type="ECO:0000313" key="15">
    <source>
        <dbReference type="EMBL" id="BBH50184.1"/>
    </source>
</evidence>
<dbReference type="NCBIfam" id="TIGR00199">
    <property type="entry name" value="PncC_domain"/>
    <property type="match status" value="1"/>
</dbReference>
<name>A0A3G9K7C2_9ACTN</name>
<evidence type="ECO:0000256" key="2">
    <source>
        <dbReference type="ARBA" id="ARBA00010441"/>
    </source>
</evidence>
<keyword evidence="16" id="KW-1185">Reference proteome</keyword>
<dbReference type="Gene3D" id="1.20.120.1760">
    <property type="match status" value="1"/>
</dbReference>
<dbReference type="EC" id="2.7.8.5" evidence="11"/>
<dbReference type="KEGG" id="pcat:Pcatena_07710"/>
<keyword evidence="3" id="KW-0444">Lipid biosynthesis</keyword>
<dbReference type="InterPro" id="IPR008136">
    <property type="entry name" value="CinA_C"/>
</dbReference>
<evidence type="ECO:0000256" key="1">
    <source>
        <dbReference type="ARBA" id="ARBA00004141"/>
    </source>
</evidence>
<sequence>MSEKKSSPGMWTPANIVTSVRVVFVPVWLLMAQLLGGVGVGGMAVFVAFCLLSLTDKLDGYLARSRNEVTTFGKFLDPIADKLVVIVALCYLLETGAPVSWALLVIVSREFLVSGLRMVVATKGVVIAAGNLGKWKTATTMVSICGALLAMAIDSYALMCVSYGLLVVAVVLTIWSGVDYFVKSWGALSDDEPEASDKSDAAPTWDDAVSLASRVLDQARAAGLSVGTAESCTGGLVEASLTAVPGSSDVVMGAVGSYACSVKEALLGVEHDTLERVGAVSSECASEMARGARGALGCDVAVSVTGIAGPGGAVPGKPVGLVWFGVSDGHETRTESVVFPGDRSEVRLRSVMHALELLRSMCGKAAARG</sequence>
<evidence type="ECO:0000256" key="3">
    <source>
        <dbReference type="ARBA" id="ARBA00022516"/>
    </source>
</evidence>
<dbReference type="PANTHER" id="PTHR14269:SF62">
    <property type="entry name" value="CDP-DIACYLGLYCEROL--GLYCEROL-3-PHOSPHATE 3-PHOSPHATIDYLTRANSFERASE 1, CHLOROPLASTIC"/>
    <property type="match status" value="1"/>
</dbReference>
<comment type="subcellular location">
    <subcellularLocation>
        <location evidence="1">Membrane</location>
        <topology evidence="1">Multi-pass membrane protein</topology>
    </subcellularLocation>
</comment>
<dbReference type="GO" id="GO:0046474">
    <property type="term" value="P:glycerophospholipid biosynthetic process"/>
    <property type="evidence" value="ECO:0007669"/>
    <property type="project" value="TreeGrafter"/>
</dbReference>
<dbReference type="InterPro" id="IPR036653">
    <property type="entry name" value="CinA-like_C"/>
</dbReference>
<evidence type="ECO:0000259" key="14">
    <source>
        <dbReference type="Pfam" id="PF02464"/>
    </source>
</evidence>
<evidence type="ECO:0000256" key="7">
    <source>
        <dbReference type="ARBA" id="ARBA00023098"/>
    </source>
</evidence>
<evidence type="ECO:0000256" key="9">
    <source>
        <dbReference type="ARBA" id="ARBA00023209"/>
    </source>
</evidence>
<evidence type="ECO:0000256" key="12">
    <source>
        <dbReference type="RuleBase" id="RU003750"/>
    </source>
</evidence>
<accession>A0A3G9K7C2</accession>
<dbReference type="Proteomes" id="UP000273154">
    <property type="component" value="Chromosome"/>
</dbReference>
<dbReference type="AlphaFoldDB" id="A0A3G9K7C2"/>
<keyword evidence="4 12" id="KW-0808">Transferase</keyword>
<feature type="domain" description="CinA C-terminal" evidence="14">
    <location>
        <begin position="210"/>
        <end position="361"/>
    </location>
</feature>
<evidence type="ECO:0000313" key="16">
    <source>
        <dbReference type="Proteomes" id="UP000273154"/>
    </source>
</evidence>
<evidence type="ECO:0000256" key="8">
    <source>
        <dbReference type="ARBA" id="ARBA00023136"/>
    </source>
</evidence>
<organism evidence="15 16">
    <name type="scientific">Parolsenella catena</name>
    <dbReference type="NCBI Taxonomy" id="2003188"/>
    <lineage>
        <taxon>Bacteria</taxon>
        <taxon>Bacillati</taxon>
        <taxon>Actinomycetota</taxon>
        <taxon>Coriobacteriia</taxon>
        <taxon>Coriobacteriales</taxon>
        <taxon>Atopobiaceae</taxon>
        <taxon>Parolsenella</taxon>
    </lineage>
</organism>
<dbReference type="InterPro" id="IPR004570">
    <property type="entry name" value="Phosphatidylglycerol_P_synth"/>
</dbReference>
<proteinExistence type="inferred from homology"/>
<dbReference type="InterPro" id="IPR050324">
    <property type="entry name" value="CDP-alcohol_PTase-I"/>
</dbReference>
<keyword evidence="10" id="KW-1208">Phospholipid metabolism</keyword>
<dbReference type="EMBL" id="AP019367">
    <property type="protein sequence ID" value="BBH50184.1"/>
    <property type="molecule type" value="Genomic_DNA"/>
</dbReference>
<dbReference type="InterPro" id="IPR048254">
    <property type="entry name" value="CDP_ALCOHOL_P_TRANSF_CS"/>
</dbReference>
<dbReference type="PROSITE" id="PS00379">
    <property type="entry name" value="CDP_ALCOHOL_P_TRANSF"/>
    <property type="match status" value="1"/>
</dbReference>
<keyword evidence="5 13" id="KW-0812">Transmembrane</keyword>
<evidence type="ECO:0000256" key="13">
    <source>
        <dbReference type="SAM" id="Phobius"/>
    </source>
</evidence>